<proteinExistence type="predicted"/>
<dbReference type="EMBL" id="CP134494">
    <property type="protein sequence ID" value="WNF22707.1"/>
    <property type="molecule type" value="Genomic_DNA"/>
</dbReference>
<dbReference type="Proteomes" id="UP001303324">
    <property type="component" value="Chromosome"/>
</dbReference>
<dbReference type="RefSeq" id="WP_311072809.1">
    <property type="nucleotide sequence ID" value="NZ_CP134494.1"/>
</dbReference>
<name>A0ABY9VFK0_9BACI</name>
<accession>A0ABY9VFK0</accession>
<feature type="transmembrane region" description="Helical" evidence="1">
    <location>
        <begin position="48"/>
        <end position="69"/>
    </location>
</feature>
<evidence type="ECO:0000313" key="2">
    <source>
        <dbReference type="EMBL" id="WNF22707.1"/>
    </source>
</evidence>
<evidence type="ECO:0000256" key="1">
    <source>
        <dbReference type="SAM" id="Phobius"/>
    </source>
</evidence>
<keyword evidence="1" id="KW-0472">Membrane</keyword>
<keyword evidence="1" id="KW-0812">Transmembrane</keyword>
<keyword evidence="1" id="KW-1133">Transmembrane helix</keyword>
<sequence length="110" mass="13044">MDEFLFYLDAVIVMWFIAQISYSLLILVLGNVMMEYYEWGTYENPATIYQQTVNFIMGFLLIGVGPYIYKKLLKYPWWKRKLYMLGSVLAMFIGSIIFYEVVMGVINKIF</sequence>
<feature type="transmembrane region" description="Helical" evidence="1">
    <location>
        <begin position="7"/>
        <end position="28"/>
    </location>
</feature>
<gene>
    <name evidence="2" type="ORF">RH061_21550</name>
</gene>
<evidence type="ECO:0000313" key="3">
    <source>
        <dbReference type="Proteomes" id="UP001303324"/>
    </source>
</evidence>
<reference evidence="2 3" key="1">
    <citation type="submission" date="2023-09" db="EMBL/GenBank/DDBJ databases">
        <title>Microbial mechanism of fulvic acid promoting antimony reduction mineralization in rice fields.</title>
        <authorList>
            <person name="Chen G."/>
            <person name="Lan J."/>
        </authorList>
    </citation>
    <scope>NUCLEOTIDE SEQUENCE [LARGE SCALE GENOMIC DNA]</scope>
    <source>
        <strain evidence="2 3">PS1</strain>
    </source>
</reference>
<protein>
    <submittedName>
        <fullName evidence="2">Uncharacterized protein</fullName>
    </submittedName>
</protein>
<feature type="transmembrane region" description="Helical" evidence="1">
    <location>
        <begin position="81"/>
        <end position="106"/>
    </location>
</feature>
<organism evidence="2 3">
    <name type="scientific">Mesobacillus jeotgali</name>
    <dbReference type="NCBI Taxonomy" id="129985"/>
    <lineage>
        <taxon>Bacteria</taxon>
        <taxon>Bacillati</taxon>
        <taxon>Bacillota</taxon>
        <taxon>Bacilli</taxon>
        <taxon>Bacillales</taxon>
        <taxon>Bacillaceae</taxon>
        <taxon>Mesobacillus</taxon>
    </lineage>
</organism>
<keyword evidence="3" id="KW-1185">Reference proteome</keyword>